<dbReference type="EMBL" id="LT604072">
    <property type="protein sequence ID" value="SCB03796.1"/>
    <property type="molecule type" value="Genomic_DNA"/>
</dbReference>
<organism evidence="1 2">
    <name type="scientific">Xanthomonas translucens pv. translucens DSM 18974</name>
    <dbReference type="NCBI Taxonomy" id="1261556"/>
    <lineage>
        <taxon>Bacteria</taxon>
        <taxon>Pseudomonadati</taxon>
        <taxon>Pseudomonadota</taxon>
        <taxon>Gammaproteobacteria</taxon>
        <taxon>Lysobacterales</taxon>
        <taxon>Lysobacteraceae</taxon>
        <taxon>Xanthomonas</taxon>
        <taxon>Xanthomonas translucens group</taxon>
    </lineage>
</organism>
<dbReference type="Proteomes" id="UP000093071">
    <property type="component" value="Chromosome I"/>
</dbReference>
<dbReference type="PANTHER" id="PTHR34322:SF2">
    <property type="entry name" value="TRANSPOSASE IS200-LIKE DOMAIN-CONTAINING PROTEIN"/>
    <property type="match status" value="1"/>
</dbReference>
<proteinExistence type="predicted"/>
<evidence type="ECO:0000313" key="2">
    <source>
        <dbReference type="Proteomes" id="UP000093071"/>
    </source>
</evidence>
<sequence>MRGLGQRYVPVFNRKHGRTGTLWEGRFKSCIVDLERYLLRVHRYIELNPVRAAMTTAAEDDQWSSARFSLRIAANPTLSPRPAYLALGADPAGRATSYRQWLNQGVTGE</sequence>
<dbReference type="GO" id="GO:0003677">
    <property type="term" value="F:DNA binding"/>
    <property type="evidence" value="ECO:0007669"/>
    <property type="project" value="InterPro"/>
</dbReference>
<name>A0A1C3TKN9_XANCT</name>
<evidence type="ECO:0000313" key="1">
    <source>
        <dbReference type="EMBL" id="SCB03796.1"/>
    </source>
</evidence>
<evidence type="ECO:0008006" key="3">
    <source>
        <dbReference type="Google" id="ProtNLM"/>
    </source>
</evidence>
<reference evidence="2" key="1">
    <citation type="submission" date="2016-07" db="EMBL/GenBank/DDBJ databases">
        <authorList>
            <person name="Jaenicke Sebastian"/>
        </authorList>
    </citation>
    <scope>NUCLEOTIDE SEQUENCE [LARGE SCALE GENOMIC DNA]</scope>
</reference>
<dbReference type="Gene3D" id="3.30.70.1290">
    <property type="entry name" value="Transposase IS200-like"/>
    <property type="match status" value="1"/>
</dbReference>
<accession>A0A1C3TKN9</accession>
<dbReference type="SUPFAM" id="SSF143422">
    <property type="entry name" value="Transposase IS200-like"/>
    <property type="match status" value="1"/>
</dbReference>
<gene>
    <name evidence="1" type="ORF">BN444_01934</name>
</gene>
<dbReference type="PANTHER" id="PTHR34322">
    <property type="entry name" value="TRANSPOSASE, Y1_TNP DOMAIN-CONTAINING"/>
    <property type="match status" value="1"/>
</dbReference>
<dbReference type="AlphaFoldDB" id="A0A1C3TKN9"/>
<dbReference type="PATRIC" id="fig|1261556.5.peg.1060"/>
<dbReference type="InterPro" id="IPR036515">
    <property type="entry name" value="Transposase_17_sf"/>
</dbReference>
<protein>
    <recommendedName>
        <fullName evidence="3">Transposase IS200-like domain-containing protein</fullName>
    </recommendedName>
</protein>
<dbReference type="GO" id="GO:0004803">
    <property type="term" value="F:transposase activity"/>
    <property type="evidence" value="ECO:0007669"/>
    <property type="project" value="InterPro"/>
</dbReference>
<dbReference type="GO" id="GO:0006313">
    <property type="term" value="P:DNA transposition"/>
    <property type="evidence" value="ECO:0007669"/>
    <property type="project" value="InterPro"/>
</dbReference>